<evidence type="ECO:0000313" key="15">
    <source>
        <dbReference type="Proteomes" id="UP000186601"/>
    </source>
</evidence>
<evidence type="ECO:0000259" key="12">
    <source>
        <dbReference type="SMART" id="SM00533"/>
    </source>
</evidence>
<dbReference type="SMART" id="SM00534">
    <property type="entry name" value="MUTSac"/>
    <property type="match status" value="1"/>
</dbReference>
<dbReference type="SUPFAM" id="SSF52540">
    <property type="entry name" value="P-loop containing nucleoside triphosphate hydrolases"/>
    <property type="match status" value="1"/>
</dbReference>
<feature type="domain" description="DNA mismatch repair protein MutS core" evidence="12">
    <location>
        <begin position="284"/>
        <end position="593"/>
    </location>
</feature>
<evidence type="ECO:0000256" key="4">
    <source>
        <dbReference type="ARBA" id="ARBA00022763"/>
    </source>
</evidence>
<keyword evidence="8" id="KW-0539">Nucleus</keyword>
<evidence type="ECO:0000259" key="13">
    <source>
        <dbReference type="SMART" id="SM00534"/>
    </source>
</evidence>
<dbReference type="Pfam" id="PF05190">
    <property type="entry name" value="MutS_IV"/>
    <property type="match status" value="1"/>
</dbReference>
<dbReference type="GO" id="GO:0030983">
    <property type="term" value="F:mismatched DNA binding"/>
    <property type="evidence" value="ECO:0007669"/>
    <property type="project" value="InterPro"/>
</dbReference>
<evidence type="ECO:0000256" key="1">
    <source>
        <dbReference type="ARBA" id="ARBA00004123"/>
    </source>
</evidence>
<dbReference type="Proteomes" id="UP000186601">
    <property type="component" value="Unassembled WGS sequence"/>
</dbReference>
<feature type="region of interest" description="Disordered" evidence="10">
    <location>
        <begin position="137"/>
        <end position="160"/>
    </location>
</feature>
<keyword evidence="11" id="KW-0812">Transmembrane</keyword>
<keyword evidence="11" id="KW-0472">Membrane</keyword>
<accession>A0A2R6RQ93</accession>
<dbReference type="Gene3D" id="1.10.1420.10">
    <property type="match status" value="2"/>
</dbReference>
<dbReference type="AlphaFoldDB" id="A0A2R6RQ93"/>
<keyword evidence="6" id="KW-0238">DNA-binding</keyword>
<dbReference type="STRING" id="98765.A0A2R6RQ93"/>
<dbReference type="InterPro" id="IPR007861">
    <property type="entry name" value="DNA_mismatch_repair_MutS_clamp"/>
</dbReference>
<dbReference type="SUPFAM" id="SSF48334">
    <property type="entry name" value="DNA repair protein MutS, domain III"/>
    <property type="match status" value="1"/>
</dbReference>
<keyword evidence="15" id="KW-1185">Reference proteome</keyword>
<dbReference type="GO" id="GO:0006312">
    <property type="term" value="P:mitotic recombination"/>
    <property type="evidence" value="ECO:0007669"/>
    <property type="project" value="TreeGrafter"/>
</dbReference>
<gene>
    <name evidence="14" type="ORF">PHLCEN_2v2052</name>
</gene>
<evidence type="ECO:0000256" key="6">
    <source>
        <dbReference type="ARBA" id="ARBA00023125"/>
    </source>
</evidence>
<dbReference type="FunFam" id="1.10.1420.10:FF:000004">
    <property type="entry name" value="DNA mismatch repair protein Msh3"/>
    <property type="match status" value="1"/>
</dbReference>
<dbReference type="InterPro" id="IPR007696">
    <property type="entry name" value="DNA_mismatch_repair_MutS_core"/>
</dbReference>
<dbReference type="GO" id="GO:0140664">
    <property type="term" value="F:ATP-dependent DNA damage sensor activity"/>
    <property type="evidence" value="ECO:0007669"/>
    <property type="project" value="InterPro"/>
</dbReference>
<feature type="region of interest" description="Disordered" evidence="10">
    <location>
        <begin position="19"/>
        <end position="83"/>
    </location>
</feature>
<evidence type="ECO:0000256" key="3">
    <source>
        <dbReference type="ARBA" id="ARBA00022741"/>
    </source>
</evidence>
<feature type="compositionally biased region" description="Acidic residues" evidence="10">
    <location>
        <begin position="138"/>
        <end position="160"/>
    </location>
</feature>
<sequence length="779" mass="86595">MAKSKANIGSNTGQVMISSYFSQSPKASPAKTHHRSSTPIDLTVDSDEDERPAKKKRKMSSFFTTNAANTSSSSTTVQPSQHVENENAVEQYRFDPDNASIARIQTASQEAARKQRLERGKRILLYDDSVLAQHEQDEQGMPEDGEGDEPGDESGVDEPEDEVDANFRAAMALFQASSSSKSKRSKRKNVTVTEPAAKRKKATEIGPSGEAYTALELQLHSVDDMDPTAVPPLVCLIEELRGGMGADERVCISMISICASTGDVIWDQFEATYPDNPLKTRLVHITPSELLLSEDGLSKSTEKMLNHFTSALKARIDAVEEIMSTYSAKLTVLRNVLKGLPDLARGLCRIQYGKCTPQELAILLPAFNKVATCFNPVDTPDQAGFQSLILNEILYTMPKLRGPIKDALDAISLTVAKEGKKESMWSNEDKFPEIEGIKVSIQVVESELVDELRKIRRYLKRPALQYSTVAGEEYVLELKKSELKEVPARWTVVSATKYMRRLRSPEIIEKLQQRAQWKEALDAEANRAYRSFLEDISQHHYGLLRDAVNKLASADCLLSLAILASQQDFVRPQFSDDDVLEIVAGRHPMVEALRDSPFVPNTVQLDPRHQVITGPNMGGKSSVVRMIALCIIMAIAGAVLQHLVQQTKCKTLFITHYPDVAEDLERKFPMEVQNMHMAYTEDLRIDGTRDVTFLYKLTSGITTNSFGVECARLAGIPESVLRIATHRAETMRALIAERSRKNKLRKALRLAQNTMKLPPSDALASSLDELHTLVSSMSV</sequence>
<comment type="subcellular location">
    <subcellularLocation>
        <location evidence="1">Nucleus</location>
    </subcellularLocation>
</comment>
<dbReference type="PANTHER" id="PTHR11361">
    <property type="entry name" value="DNA MISMATCH REPAIR PROTEIN MUTS FAMILY MEMBER"/>
    <property type="match status" value="1"/>
</dbReference>
<reference evidence="14 15" key="1">
    <citation type="submission" date="2018-02" db="EMBL/GenBank/DDBJ databases">
        <title>Genome sequence of the basidiomycete white-rot fungus Phlebia centrifuga.</title>
        <authorList>
            <person name="Granchi Z."/>
            <person name="Peng M."/>
            <person name="de Vries R.P."/>
            <person name="Hilden K."/>
            <person name="Makela M.R."/>
            <person name="Grigoriev I."/>
            <person name="Riley R."/>
        </authorList>
    </citation>
    <scope>NUCLEOTIDE SEQUENCE [LARGE SCALE GENOMIC DNA]</scope>
    <source>
        <strain evidence="14 15">FBCC195</strain>
    </source>
</reference>
<dbReference type="Pfam" id="PF00488">
    <property type="entry name" value="MutS_V"/>
    <property type="match status" value="1"/>
</dbReference>
<keyword evidence="11" id="KW-1133">Transmembrane helix</keyword>
<keyword evidence="4" id="KW-0227">DNA damage</keyword>
<feature type="transmembrane region" description="Helical" evidence="11">
    <location>
        <begin position="623"/>
        <end position="644"/>
    </location>
</feature>
<keyword evidence="5" id="KW-0067">ATP-binding</keyword>
<keyword evidence="7" id="KW-0234">DNA repair</keyword>
<evidence type="ECO:0000256" key="10">
    <source>
        <dbReference type="SAM" id="MobiDB-lite"/>
    </source>
</evidence>
<name>A0A2R6RQ93_9APHY</name>
<dbReference type="GO" id="GO:0005634">
    <property type="term" value="C:nucleus"/>
    <property type="evidence" value="ECO:0007669"/>
    <property type="project" value="UniProtKB-SubCell"/>
</dbReference>
<dbReference type="InterPro" id="IPR027417">
    <property type="entry name" value="P-loop_NTPase"/>
</dbReference>
<dbReference type="SMART" id="SM00533">
    <property type="entry name" value="MUTSd"/>
    <property type="match status" value="1"/>
</dbReference>
<dbReference type="GO" id="GO:0006298">
    <property type="term" value="P:mismatch repair"/>
    <property type="evidence" value="ECO:0007669"/>
    <property type="project" value="InterPro"/>
</dbReference>
<dbReference type="InterPro" id="IPR045076">
    <property type="entry name" value="MutS"/>
</dbReference>
<keyword evidence="3" id="KW-0547">Nucleotide-binding</keyword>
<dbReference type="InterPro" id="IPR000432">
    <property type="entry name" value="DNA_mismatch_repair_MutS_C"/>
</dbReference>
<feature type="region of interest" description="Disordered" evidence="10">
    <location>
        <begin position="176"/>
        <end position="205"/>
    </location>
</feature>
<feature type="domain" description="DNA mismatch repair proteins mutS family" evidence="13">
    <location>
        <begin position="607"/>
        <end position="729"/>
    </location>
</feature>
<evidence type="ECO:0000256" key="7">
    <source>
        <dbReference type="ARBA" id="ARBA00023204"/>
    </source>
</evidence>
<evidence type="ECO:0000256" key="9">
    <source>
        <dbReference type="ARBA" id="ARBA00029792"/>
    </source>
</evidence>
<dbReference type="Gene3D" id="3.40.50.300">
    <property type="entry name" value="P-loop containing nucleotide triphosphate hydrolases"/>
    <property type="match status" value="2"/>
</dbReference>
<evidence type="ECO:0000256" key="5">
    <source>
        <dbReference type="ARBA" id="ARBA00022840"/>
    </source>
</evidence>
<dbReference type="GO" id="GO:0005524">
    <property type="term" value="F:ATP binding"/>
    <property type="evidence" value="ECO:0007669"/>
    <property type="project" value="UniProtKB-KW"/>
</dbReference>
<comment type="similarity">
    <text evidence="2">Belongs to the DNA mismatch repair MutS family. MSH3 subfamily.</text>
</comment>
<protein>
    <recommendedName>
        <fullName evidence="9">MutS protein homolog 3</fullName>
    </recommendedName>
</protein>
<evidence type="ECO:0000256" key="2">
    <source>
        <dbReference type="ARBA" id="ARBA00007094"/>
    </source>
</evidence>
<dbReference type="InterPro" id="IPR036187">
    <property type="entry name" value="DNA_mismatch_repair_MutS_sf"/>
</dbReference>
<organism evidence="14 15">
    <name type="scientific">Hermanssonia centrifuga</name>
    <dbReference type="NCBI Taxonomy" id="98765"/>
    <lineage>
        <taxon>Eukaryota</taxon>
        <taxon>Fungi</taxon>
        <taxon>Dikarya</taxon>
        <taxon>Basidiomycota</taxon>
        <taxon>Agaricomycotina</taxon>
        <taxon>Agaricomycetes</taxon>
        <taxon>Polyporales</taxon>
        <taxon>Meruliaceae</taxon>
        <taxon>Hermanssonia</taxon>
    </lineage>
</organism>
<evidence type="ECO:0000256" key="8">
    <source>
        <dbReference type="ARBA" id="ARBA00023242"/>
    </source>
</evidence>
<dbReference type="PANTHER" id="PTHR11361:SF122">
    <property type="entry name" value="DNA MISMATCH REPAIR PROTEIN MSH3"/>
    <property type="match status" value="1"/>
</dbReference>
<evidence type="ECO:0000256" key="11">
    <source>
        <dbReference type="SAM" id="Phobius"/>
    </source>
</evidence>
<evidence type="ECO:0000313" key="14">
    <source>
        <dbReference type="EMBL" id="PSS32179.1"/>
    </source>
</evidence>
<feature type="compositionally biased region" description="Low complexity" evidence="10">
    <location>
        <begin position="60"/>
        <end position="76"/>
    </location>
</feature>
<dbReference type="OrthoDB" id="121051at2759"/>
<comment type="caution">
    <text evidence="14">The sequence shown here is derived from an EMBL/GenBank/DDBJ whole genome shotgun (WGS) entry which is preliminary data.</text>
</comment>
<dbReference type="EMBL" id="MLYV02000190">
    <property type="protein sequence ID" value="PSS32179.1"/>
    <property type="molecule type" value="Genomic_DNA"/>
</dbReference>
<proteinExistence type="inferred from homology"/>
<dbReference type="Pfam" id="PF05192">
    <property type="entry name" value="MutS_III"/>
    <property type="match status" value="1"/>
</dbReference>